<sequence length="234" mass="27763">MLYYFINETANLIITSNNSYQLPYDFQNCKIIDTPLLFICDSKVFSPDLVLISDTGTFTYQKAKFEQYKLVHNCFNLYNKTAFNESHFILKLGRKICLLTLSCDLKCREYFSIAEPESTNYDLQKDIELQTLKFNELSIQLQDKIQLIDWQSKELQKEQTVVEKFVEKIVYVDKIVYQDKIIEIQNCDTQEIIETDKKQQLYVRYNSYLVLTSVIIIVFYYMFVLAISIYRFGV</sequence>
<feature type="transmembrane region" description="Helical" evidence="1">
    <location>
        <begin position="208"/>
        <end position="230"/>
    </location>
</feature>
<keyword evidence="1" id="KW-0812">Transmembrane</keyword>
<dbReference type="VEuPathDB" id="GiardiaDB:SS50377_25047"/>
<accession>V6LEZ0</accession>
<dbReference type="EMBL" id="AUWU02000005">
    <property type="protein sequence ID" value="KAH0572932.1"/>
    <property type="molecule type" value="Genomic_DNA"/>
</dbReference>
<keyword evidence="1" id="KW-0472">Membrane</keyword>
<organism evidence="2">
    <name type="scientific">Spironucleus salmonicida</name>
    <dbReference type="NCBI Taxonomy" id="348837"/>
    <lineage>
        <taxon>Eukaryota</taxon>
        <taxon>Metamonada</taxon>
        <taxon>Diplomonadida</taxon>
        <taxon>Hexamitidae</taxon>
        <taxon>Hexamitinae</taxon>
        <taxon>Spironucleus</taxon>
    </lineage>
</organism>
<evidence type="ECO:0000256" key="1">
    <source>
        <dbReference type="SAM" id="Phobius"/>
    </source>
</evidence>
<evidence type="ECO:0000313" key="3">
    <source>
        <dbReference type="EMBL" id="KAH0572932.1"/>
    </source>
</evidence>
<dbReference type="AlphaFoldDB" id="V6LEZ0"/>
<keyword evidence="4" id="KW-1185">Reference proteome</keyword>
<evidence type="ECO:0000313" key="2">
    <source>
        <dbReference type="EMBL" id="EST43100.1"/>
    </source>
</evidence>
<protein>
    <recommendedName>
        <fullName evidence="5">Transmembrane protein</fullName>
    </recommendedName>
</protein>
<keyword evidence="1" id="KW-1133">Transmembrane helix</keyword>
<reference evidence="3" key="2">
    <citation type="submission" date="2020-12" db="EMBL/GenBank/DDBJ databases">
        <title>New Spironucleus salmonicida genome in near-complete chromosomes.</title>
        <authorList>
            <person name="Xu F."/>
            <person name="Kurt Z."/>
            <person name="Jimenez-Gonzalez A."/>
            <person name="Astvaldsson A."/>
            <person name="Andersson J.O."/>
            <person name="Svard S.G."/>
        </authorList>
    </citation>
    <scope>NUCLEOTIDE SEQUENCE</scope>
    <source>
        <strain evidence="3">ATCC 50377</strain>
    </source>
</reference>
<evidence type="ECO:0008006" key="5">
    <source>
        <dbReference type="Google" id="ProtNLM"/>
    </source>
</evidence>
<dbReference type="EMBL" id="KI546146">
    <property type="protein sequence ID" value="EST43100.1"/>
    <property type="molecule type" value="Genomic_DNA"/>
</dbReference>
<proteinExistence type="predicted"/>
<gene>
    <name evidence="2" type="ORF">SS50377_17257</name>
    <name evidence="3" type="ORF">SS50377_25047</name>
</gene>
<dbReference type="Proteomes" id="UP000018208">
    <property type="component" value="Unassembled WGS sequence"/>
</dbReference>
<evidence type="ECO:0000313" key="4">
    <source>
        <dbReference type="Proteomes" id="UP000018208"/>
    </source>
</evidence>
<reference evidence="2 3" key="1">
    <citation type="journal article" date="2014" name="PLoS Genet.">
        <title>The Genome of Spironucleus salmonicida Highlights a Fish Pathogen Adapted to Fluctuating Environments.</title>
        <authorList>
            <person name="Xu F."/>
            <person name="Jerlstrom-Hultqvist J."/>
            <person name="Einarsson E."/>
            <person name="Astvaldsson A."/>
            <person name="Svard S.G."/>
            <person name="Andersson J.O."/>
        </authorList>
    </citation>
    <scope>NUCLEOTIDE SEQUENCE</scope>
    <source>
        <strain evidence="3">ATCC 50377</strain>
    </source>
</reference>
<name>V6LEZ0_9EUKA</name>